<sequence>MTAPAGFSRHALPQLVAAYRDAFPSVKVEVTFTNREIDLVAEGIDLALRVGPLKDSSMIARKLADGFGGLFASRAYLDRQGVPKTIEDLTGHRLIGFGRATSAKMRRGGKLVDVPFDAPIMSNDFHMTRAMIDLDLGIGYLPALMAEAGSYDPPLIRVLPEYSSVKTALYFAYPRQKFVPARVKSFVAFATARAADFKS</sequence>
<evidence type="ECO:0000313" key="4">
    <source>
        <dbReference type="Proteomes" id="UP000012062"/>
    </source>
</evidence>
<dbReference type="Proteomes" id="UP000012062">
    <property type="component" value="Unassembled WGS sequence"/>
</dbReference>
<dbReference type="Pfam" id="PF03466">
    <property type="entry name" value="LysR_substrate"/>
    <property type="match status" value="1"/>
</dbReference>
<gene>
    <name evidence="3" type="ORF">MESS2_720002</name>
</gene>
<dbReference type="OrthoDB" id="9786526at2"/>
<dbReference type="InterPro" id="IPR058163">
    <property type="entry name" value="LysR-type_TF_proteobact-type"/>
</dbReference>
<dbReference type="PANTHER" id="PTHR30537">
    <property type="entry name" value="HTH-TYPE TRANSCRIPTIONAL REGULATOR"/>
    <property type="match status" value="1"/>
</dbReference>
<evidence type="ECO:0000259" key="2">
    <source>
        <dbReference type="Pfam" id="PF03466"/>
    </source>
</evidence>
<comment type="similarity">
    <text evidence="1">Belongs to the LysR transcriptional regulatory family.</text>
</comment>
<dbReference type="SUPFAM" id="SSF53850">
    <property type="entry name" value="Periplasmic binding protein-like II"/>
    <property type="match status" value="1"/>
</dbReference>
<reference evidence="3 4" key="1">
    <citation type="submission" date="2013-02" db="EMBL/GenBank/DDBJ databases">
        <authorList>
            <person name="Genoscope - CEA"/>
        </authorList>
    </citation>
    <scope>NUCLEOTIDE SEQUENCE [LARGE SCALE GENOMIC DNA]</scope>
    <source>
        <strain evidence="3 4">STM 2683</strain>
    </source>
</reference>
<name>M5F858_9HYPH</name>
<organism evidence="3 4">
    <name type="scientific">Mesorhizobium metallidurans STM 2683</name>
    <dbReference type="NCBI Taxonomy" id="1297569"/>
    <lineage>
        <taxon>Bacteria</taxon>
        <taxon>Pseudomonadati</taxon>
        <taxon>Pseudomonadota</taxon>
        <taxon>Alphaproteobacteria</taxon>
        <taxon>Hyphomicrobiales</taxon>
        <taxon>Phyllobacteriaceae</taxon>
        <taxon>Mesorhizobium</taxon>
    </lineage>
</organism>
<dbReference type="EMBL" id="CAUM01000142">
    <property type="protein sequence ID" value="CCV08096.1"/>
    <property type="molecule type" value="Genomic_DNA"/>
</dbReference>
<dbReference type="AlphaFoldDB" id="M5F858"/>
<accession>M5F858</accession>
<keyword evidence="4" id="KW-1185">Reference proteome</keyword>
<comment type="caution">
    <text evidence="3">The sequence shown here is derived from an EMBL/GenBank/DDBJ whole genome shotgun (WGS) entry which is preliminary data.</text>
</comment>
<dbReference type="InterPro" id="IPR005119">
    <property type="entry name" value="LysR_subst-bd"/>
</dbReference>
<proteinExistence type="inferred from homology"/>
<evidence type="ECO:0000313" key="3">
    <source>
        <dbReference type="EMBL" id="CCV08096.1"/>
    </source>
</evidence>
<dbReference type="eggNOG" id="COG0583">
    <property type="taxonomic scope" value="Bacteria"/>
</dbReference>
<dbReference type="STRING" id="1297569.MESS2_720002"/>
<protein>
    <recommendedName>
        <fullName evidence="2">LysR substrate-binding domain-containing protein</fullName>
    </recommendedName>
</protein>
<dbReference type="PANTHER" id="PTHR30537:SF5">
    <property type="entry name" value="HTH-TYPE TRANSCRIPTIONAL ACTIVATOR TTDR-RELATED"/>
    <property type="match status" value="1"/>
</dbReference>
<dbReference type="Gene3D" id="3.40.190.290">
    <property type="match status" value="1"/>
</dbReference>
<feature type="domain" description="LysR substrate-binding" evidence="2">
    <location>
        <begin position="2"/>
        <end position="194"/>
    </location>
</feature>
<dbReference type="CDD" id="cd08422">
    <property type="entry name" value="PBP2_CrgA_like"/>
    <property type="match status" value="1"/>
</dbReference>
<evidence type="ECO:0000256" key="1">
    <source>
        <dbReference type="ARBA" id="ARBA00009437"/>
    </source>
</evidence>